<evidence type="ECO:0000256" key="14">
    <source>
        <dbReference type="ARBA" id="ARBA00022989"/>
    </source>
</evidence>
<dbReference type="InterPro" id="IPR008250">
    <property type="entry name" value="ATPase_P-typ_transduc_dom_A_sf"/>
</dbReference>
<keyword evidence="8" id="KW-0597">Phosphoprotein</keyword>
<dbReference type="PRINTS" id="PR01836">
    <property type="entry name" value="MGATPASE"/>
</dbReference>
<feature type="transmembrane region" description="Helical" evidence="20">
    <location>
        <begin position="795"/>
        <end position="815"/>
    </location>
</feature>
<keyword evidence="6" id="KW-1003">Cell membrane</keyword>
<dbReference type="InterPro" id="IPR023298">
    <property type="entry name" value="ATPase_P-typ_TM_dom_sf"/>
</dbReference>
<dbReference type="SFLD" id="SFLDS00003">
    <property type="entry name" value="Haloacid_Dehalogenase"/>
    <property type="match status" value="1"/>
</dbReference>
<keyword evidence="14 20" id="KW-1133">Transmembrane helix</keyword>
<evidence type="ECO:0000256" key="3">
    <source>
        <dbReference type="ARBA" id="ARBA00008746"/>
    </source>
</evidence>
<dbReference type="GO" id="GO:0005524">
    <property type="term" value="F:ATP binding"/>
    <property type="evidence" value="ECO:0007669"/>
    <property type="project" value="UniProtKB-KW"/>
</dbReference>
<dbReference type="SUPFAM" id="SSF81665">
    <property type="entry name" value="Calcium ATPase, transmembrane domain M"/>
    <property type="match status" value="1"/>
</dbReference>
<evidence type="ECO:0000256" key="1">
    <source>
        <dbReference type="ARBA" id="ARBA00003954"/>
    </source>
</evidence>
<proteinExistence type="inferred from homology"/>
<dbReference type="PANTHER" id="PTHR42861">
    <property type="entry name" value="CALCIUM-TRANSPORTING ATPASE"/>
    <property type="match status" value="1"/>
</dbReference>
<evidence type="ECO:0000313" key="23">
    <source>
        <dbReference type="Proteomes" id="UP000307808"/>
    </source>
</evidence>
<dbReference type="SMART" id="SM00831">
    <property type="entry name" value="Cation_ATPase_N"/>
    <property type="match status" value="1"/>
</dbReference>
<dbReference type="InterPro" id="IPR004014">
    <property type="entry name" value="ATPase_P-typ_cation-transptr_N"/>
</dbReference>
<dbReference type="Gene3D" id="3.40.50.1000">
    <property type="entry name" value="HAD superfamily/HAD-like"/>
    <property type="match status" value="1"/>
</dbReference>
<keyword evidence="15 20" id="KW-0472">Membrane</keyword>
<feature type="transmembrane region" description="Helical" evidence="20">
    <location>
        <begin position="304"/>
        <end position="323"/>
    </location>
</feature>
<evidence type="ECO:0000256" key="12">
    <source>
        <dbReference type="ARBA" id="ARBA00022842"/>
    </source>
</evidence>
<dbReference type="GO" id="GO:0005886">
    <property type="term" value="C:plasma membrane"/>
    <property type="evidence" value="ECO:0007669"/>
    <property type="project" value="UniProtKB-SubCell"/>
</dbReference>
<keyword evidence="11" id="KW-0067">ATP-binding</keyword>
<keyword evidence="23" id="KW-1185">Reference proteome</keyword>
<evidence type="ECO:0000256" key="19">
    <source>
        <dbReference type="SAM" id="MobiDB-lite"/>
    </source>
</evidence>
<evidence type="ECO:0000256" key="6">
    <source>
        <dbReference type="ARBA" id="ARBA00022475"/>
    </source>
</evidence>
<dbReference type="EC" id="7.2.2.14" evidence="4"/>
<organism evidence="22 23">
    <name type="scientific">Nocardioides jishulii</name>
    <dbReference type="NCBI Taxonomy" id="2575440"/>
    <lineage>
        <taxon>Bacteria</taxon>
        <taxon>Bacillati</taxon>
        <taxon>Actinomycetota</taxon>
        <taxon>Actinomycetes</taxon>
        <taxon>Propionibacteriales</taxon>
        <taxon>Nocardioidaceae</taxon>
        <taxon>Nocardioides</taxon>
    </lineage>
</organism>
<feature type="region of interest" description="Disordered" evidence="19">
    <location>
        <begin position="1"/>
        <end position="33"/>
    </location>
</feature>
<dbReference type="SUPFAM" id="SSF56784">
    <property type="entry name" value="HAD-like"/>
    <property type="match status" value="1"/>
</dbReference>
<dbReference type="InterPro" id="IPR036412">
    <property type="entry name" value="HAD-like_sf"/>
</dbReference>
<keyword evidence="12" id="KW-0460">Magnesium</keyword>
<comment type="catalytic activity">
    <reaction evidence="17">
        <text>Mg(2+)(out) + ATP + H2O = Mg(2+)(in) + ADP + phosphate + H(+)</text>
        <dbReference type="Rhea" id="RHEA:10260"/>
        <dbReference type="ChEBI" id="CHEBI:15377"/>
        <dbReference type="ChEBI" id="CHEBI:15378"/>
        <dbReference type="ChEBI" id="CHEBI:18420"/>
        <dbReference type="ChEBI" id="CHEBI:30616"/>
        <dbReference type="ChEBI" id="CHEBI:43474"/>
        <dbReference type="ChEBI" id="CHEBI:456216"/>
        <dbReference type="EC" id="7.2.2.14"/>
    </reaction>
</comment>
<comment type="function">
    <text evidence="1">Mediates magnesium influx to the cytosol.</text>
</comment>
<dbReference type="InterPro" id="IPR006068">
    <property type="entry name" value="ATPase_P-typ_cation-transptr_C"/>
</dbReference>
<dbReference type="RefSeq" id="WP_137064576.1">
    <property type="nucleotide sequence ID" value="NZ_CP040748.1"/>
</dbReference>
<keyword evidence="10" id="KW-0547">Nucleotide-binding</keyword>
<keyword evidence="13" id="KW-1278">Translocase</keyword>
<comment type="caution">
    <text evidence="22">The sequence shown here is derived from an EMBL/GenBank/DDBJ whole genome shotgun (WGS) entry which is preliminary data.</text>
</comment>
<dbReference type="GO" id="GO:0015444">
    <property type="term" value="F:P-type magnesium transporter activity"/>
    <property type="evidence" value="ECO:0007669"/>
    <property type="project" value="UniProtKB-EC"/>
</dbReference>
<dbReference type="Pfam" id="PF00689">
    <property type="entry name" value="Cation_ATPase_C"/>
    <property type="match status" value="1"/>
</dbReference>
<dbReference type="SUPFAM" id="SSF81653">
    <property type="entry name" value="Calcium ATPase, transduction domain A"/>
    <property type="match status" value="1"/>
</dbReference>
<dbReference type="InterPro" id="IPR001757">
    <property type="entry name" value="P_typ_ATPase"/>
</dbReference>
<dbReference type="InterPro" id="IPR044492">
    <property type="entry name" value="P_typ_ATPase_HD_dom"/>
</dbReference>
<dbReference type="Gene3D" id="1.20.1110.10">
    <property type="entry name" value="Calcium-transporting ATPase, transmembrane domain"/>
    <property type="match status" value="1"/>
</dbReference>
<dbReference type="OrthoDB" id="9814270at2"/>
<comment type="subcellular location">
    <subcellularLocation>
        <location evidence="2">Cell inner membrane</location>
        <topology evidence="2">Multi-pass membrane protein</topology>
    </subcellularLocation>
</comment>
<evidence type="ECO:0000259" key="21">
    <source>
        <dbReference type="SMART" id="SM00831"/>
    </source>
</evidence>
<keyword evidence="9 20" id="KW-0812">Transmembrane</keyword>
<comment type="catalytic activity">
    <reaction evidence="18">
        <text>ATP + H2O = ADP + phosphate + H(+)</text>
        <dbReference type="Rhea" id="RHEA:13065"/>
        <dbReference type="ChEBI" id="CHEBI:15377"/>
        <dbReference type="ChEBI" id="CHEBI:15378"/>
        <dbReference type="ChEBI" id="CHEBI:30616"/>
        <dbReference type="ChEBI" id="CHEBI:43474"/>
        <dbReference type="ChEBI" id="CHEBI:456216"/>
    </reaction>
</comment>
<evidence type="ECO:0000256" key="17">
    <source>
        <dbReference type="ARBA" id="ARBA00047295"/>
    </source>
</evidence>
<keyword evidence="22" id="KW-0378">Hydrolase</keyword>
<comment type="similarity">
    <text evidence="3">Belongs to the cation transport ATPase (P-type) (TC 3.A.3) family. Type IIIB subfamily.</text>
</comment>
<evidence type="ECO:0000256" key="8">
    <source>
        <dbReference type="ARBA" id="ARBA00022553"/>
    </source>
</evidence>
<evidence type="ECO:0000256" key="9">
    <source>
        <dbReference type="ARBA" id="ARBA00022692"/>
    </source>
</evidence>
<dbReference type="SFLD" id="SFLDG00002">
    <property type="entry name" value="C1.7:_P-type_atpase_like"/>
    <property type="match status" value="1"/>
</dbReference>
<evidence type="ECO:0000256" key="16">
    <source>
        <dbReference type="ARBA" id="ARBA00029806"/>
    </source>
</evidence>
<dbReference type="GO" id="GO:0016887">
    <property type="term" value="F:ATP hydrolysis activity"/>
    <property type="evidence" value="ECO:0007669"/>
    <property type="project" value="InterPro"/>
</dbReference>
<evidence type="ECO:0000313" key="22">
    <source>
        <dbReference type="EMBL" id="TKI64113.1"/>
    </source>
</evidence>
<accession>A0A4V5TR47</accession>
<dbReference type="Gene3D" id="3.40.1110.10">
    <property type="entry name" value="Calcium-transporting ATPase, cytoplasmic domain N"/>
    <property type="match status" value="1"/>
</dbReference>
<feature type="transmembrane region" description="Helical" evidence="20">
    <location>
        <begin position="734"/>
        <end position="757"/>
    </location>
</feature>
<dbReference type="Pfam" id="PF00702">
    <property type="entry name" value="Hydrolase"/>
    <property type="match status" value="1"/>
</dbReference>
<feature type="domain" description="Cation-transporting P-type ATPase N-terminal" evidence="21">
    <location>
        <begin position="34"/>
        <end position="107"/>
    </location>
</feature>
<dbReference type="InterPro" id="IPR059000">
    <property type="entry name" value="ATPase_P-type_domA"/>
</dbReference>
<dbReference type="Pfam" id="PF00122">
    <property type="entry name" value="E1-E2_ATPase"/>
    <property type="match status" value="1"/>
</dbReference>
<evidence type="ECO:0000256" key="20">
    <source>
        <dbReference type="SAM" id="Phobius"/>
    </source>
</evidence>
<dbReference type="PROSITE" id="PS00154">
    <property type="entry name" value="ATPASE_E1_E2"/>
    <property type="match status" value="1"/>
</dbReference>
<dbReference type="Pfam" id="PF00690">
    <property type="entry name" value="Cation_ATPase_N"/>
    <property type="match status" value="1"/>
</dbReference>
<sequence>MIDADGSQANAPRRDERTADTVTADTVEADPPPTYWALPVDEVLRRAGTTESGLGAEEAARRLDAVGPNRLAPTHRGSWLRALAKQFTEPIILILIAASVVSMVLHDVTDAAIILAIVGLSGLLSFWQEHRASVEVQRLLDMVQVHADLRRDGTPVEVSLEEVVPGDVVVLNAGDVVPGDCRVIEADALQVDQAALTGETFPAYKHPEPTGEDAELGERHSALFLGSHVVSGRGLAVVVATGSHTELGGLSRRVAQEAPVTGFQQGIRQFGMMLARVTGILAVAIMALNLVLDRPFTESLLFSLSLAVGLTPQMLPAIVAVSLSRGAHRMAREQVIVRRLDAIQDFGAMDVLCTDKTGTLTEGAVHLHAALDTTGTPSALVQELAAANAGLQDGFANPIDTAILASHPLDPAYRAVAELPYDFSRKRLSVLVDAPDGRQLVCKGAYDSVVDACRVTDRVTDRAALDAHFAQLSQEGYRVLGIARRRLPDVDAVTLADEQDLEFMGFLAFADPAKAGTREALGELRAAGVSVRMITGDNRLAAAHIAAEVGMDVGTVLTGRDVDELDHEQLVRRAQEVEVFAEMDPLRKERVISSLRDSGATVGYLGDGINDAAALHLADVGISVDTAVDVAKNAAAIVLLDKDLAVLGHGVRLGRQTFANTLKYVFTTVSANFGNVASMVVASAFLPFLPLLPRQLLLLNFLSDIPSTTIAVDNVDSEQLERPQHWDLRFVRDFMVVFGLLSTLFDLLTFAVLLHVFDADSTLFRSAWFVGSTLTELAVLMVLRTRRPAIRSRPGSGLVLTSVAAAAVTLALPFVPGLSGLLGLDALPARVVVALLLITLGYVLAAEALKRRFYRSSQQTPRPGVRRPGRERLLHVIREHGGVRRTRPTGVPPGAGV</sequence>
<feature type="transmembrane region" description="Helical" evidence="20">
    <location>
        <begin position="827"/>
        <end position="849"/>
    </location>
</feature>
<keyword evidence="7" id="KW-0997">Cell inner membrane</keyword>
<evidence type="ECO:0000256" key="10">
    <source>
        <dbReference type="ARBA" id="ARBA00022741"/>
    </source>
</evidence>
<evidence type="ECO:0000256" key="2">
    <source>
        <dbReference type="ARBA" id="ARBA00004429"/>
    </source>
</evidence>
<dbReference type="SFLD" id="SFLDF00027">
    <property type="entry name" value="p-type_atpase"/>
    <property type="match status" value="1"/>
</dbReference>
<dbReference type="InterPro" id="IPR006415">
    <property type="entry name" value="P-type_ATPase_IIIB"/>
</dbReference>
<protein>
    <recommendedName>
        <fullName evidence="5">Magnesium-transporting ATPase, P-type 1</fullName>
        <ecNumber evidence="4">7.2.2.14</ecNumber>
    </recommendedName>
    <alternativeName>
        <fullName evidence="16">Mg(2+) transport ATPase, P-type 1</fullName>
    </alternativeName>
</protein>
<evidence type="ECO:0000256" key="13">
    <source>
        <dbReference type="ARBA" id="ARBA00022967"/>
    </source>
</evidence>
<name>A0A4V5TR47_9ACTN</name>
<evidence type="ECO:0000256" key="11">
    <source>
        <dbReference type="ARBA" id="ARBA00022840"/>
    </source>
</evidence>
<dbReference type="EMBL" id="SZPY01000001">
    <property type="protein sequence ID" value="TKI64113.1"/>
    <property type="molecule type" value="Genomic_DNA"/>
</dbReference>
<dbReference type="NCBIfam" id="TIGR01524">
    <property type="entry name" value="ATPase-IIIB_Mg"/>
    <property type="match status" value="1"/>
</dbReference>
<evidence type="ECO:0000256" key="18">
    <source>
        <dbReference type="ARBA" id="ARBA00049360"/>
    </source>
</evidence>
<evidence type="ECO:0000256" key="5">
    <source>
        <dbReference type="ARBA" id="ARBA00013555"/>
    </source>
</evidence>
<feature type="transmembrane region" description="Helical" evidence="20">
    <location>
        <begin position="763"/>
        <end position="783"/>
    </location>
</feature>
<gene>
    <name evidence="22" type="primary">mgtA</name>
    <name evidence="22" type="ORF">FC770_02805</name>
</gene>
<evidence type="ECO:0000256" key="7">
    <source>
        <dbReference type="ARBA" id="ARBA00022519"/>
    </source>
</evidence>
<dbReference type="Gene3D" id="2.70.150.10">
    <property type="entry name" value="Calcium-transporting ATPase, cytoplasmic transduction domain A"/>
    <property type="match status" value="1"/>
</dbReference>
<dbReference type="Proteomes" id="UP000307808">
    <property type="component" value="Unassembled WGS sequence"/>
</dbReference>
<evidence type="ECO:0000256" key="4">
    <source>
        <dbReference type="ARBA" id="ARBA00012786"/>
    </source>
</evidence>
<dbReference type="NCBIfam" id="TIGR01494">
    <property type="entry name" value="ATPase_P-type"/>
    <property type="match status" value="2"/>
</dbReference>
<evidence type="ECO:0000256" key="15">
    <source>
        <dbReference type="ARBA" id="ARBA00023136"/>
    </source>
</evidence>
<dbReference type="InterPro" id="IPR023214">
    <property type="entry name" value="HAD_sf"/>
</dbReference>
<reference evidence="22 23" key="1">
    <citation type="submission" date="2019-04" db="EMBL/GenBank/DDBJ databases">
        <authorList>
            <person name="Dong K."/>
        </authorList>
    </citation>
    <scope>NUCLEOTIDE SEQUENCE [LARGE SCALE GENOMIC DNA]</scope>
    <source>
        <strain evidence="23">dk3543</strain>
    </source>
</reference>
<dbReference type="InterPro" id="IPR023299">
    <property type="entry name" value="ATPase_P-typ_cyto_dom_N"/>
</dbReference>
<dbReference type="InterPro" id="IPR018303">
    <property type="entry name" value="ATPase_P-typ_P_site"/>
</dbReference>
<dbReference type="AlphaFoldDB" id="A0A4V5TR47"/>
<feature type="transmembrane region" description="Helical" evidence="20">
    <location>
        <begin position="273"/>
        <end position="292"/>
    </location>
</feature>